<dbReference type="InterPro" id="IPR029016">
    <property type="entry name" value="GAF-like_dom_sf"/>
</dbReference>
<dbReference type="PANTHER" id="PTHR43156">
    <property type="entry name" value="STAGE II SPORULATION PROTEIN E-RELATED"/>
    <property type="match status" value="1"/>
</dbReference>
<dbReference type="Gene3D" id="3.60.40.10">
    <property type="entry name" value="PPM-type phosphatase domain"/>
    <property type="match status" value="1"/>
</dbReference>
<comment type="caution">
    <text evidence="4">The sequence shown here is derived from an EMBL/GenBank/DDBJ whole genome shotgun (WGS) entry which is preliminary data.</text>
</comment>
<dbReference type="Gene3D" id="3.30.450.40">
    <property type="match status" value="1"/>
</dbReference>
<gene>
    <name evidence="4" type="ORF">ABQ292_02060</name>
</gene>
<reference evidence="4 5" key="1">
    <citation type="submission" date="2024-06" db="EMBL/GenBank/DDBJ databases">
        <title>Draft genome sequence of Geodermatophilus badlandi, a novel member of the Geodermatophilaceae isolated from badland sedimentary rocks in the Red desert, Wyoming, USA.</title>
        <authorList>
            <person name="Ben Tekaya S."/>
            <person name="Nouioui I."/>
            <person name="Flores G.M."/>
            <person name="Shaal M.N."/>
            <person name="Bredoire F."/>
            <person name="Basile F."/>
            <person name="Van Diepen L."/>
            <person name="Ward N.L."/>
        </authorList>
    </citation>
    <scope>NUCLEOTIDE SEQUENCE [LARGE SCALE GENOMIC DNA]</scope>
    <source>
        <strain evidence="4 5">WL48A</strain>
    </source>
</reference>
<name>A0ABV3XAL3_9ACTN</name>
<dbReference type="GO" id="GO:0004722">
    <property type="term" value="F:protein serine/threonine phosphatase activity"/>
    <property type="evidence" value="ECO:0007669"/>
    <property type="project" value="UniProtKB-EC"/>
</dbReference>
<dbReference type="EC" id="3.1.3.16" evidence="4"/>
<feature type="region of interest" description="Disordered" evidence="2">
    <location>
        <begin position="108"/>
        <end position="154"/>
    </location>
</feature>
<feature type="domain" description="PPM-type phosphatase" evidence="3">
    <location>
        <begin position="337"/>
        <end position="553"/>
    </location>
</feature>
<evidence type="ECO:0000313" key="4">
    <source>
        <dbReference type="EMBL" id="MEX5717153.1"/>
    </source>
</evidence>
<evidence type="ECO:0000256" key="1">
    <source>
        <dbReference type="ARBA" id="ARBA00022801"/>
    </source>
</evidence>
<dbReference type="SUPFAM" id="SSF81606">
    <property type="entry name" value="PP2C-like"/>
    <property type="match status" value="1"/>
</dbReference>
<dbReference type="Proteomes" id="UP001560045">
    <property type="component" value="Unassembled WGS sequence"/>
</dbReference>
<dbReference type="RefSeq" id="WP_369202741.1">
    <property type="nucleotide sequence ID" value="NZ_JBFNXQ010000004.1"/>
</dbReference>
<keyword evidence="1 4" id="KW-0378">Hydrolase</keyword>
<proteinExistence type="predicted"/>
<organism evidence="4 5">
    <name type="scientific">Geodermatophilus maliterrae</name>
    <dbReference type="NCBI Taxonomy" id="3162531"/>
    <lineage>
        <taxon>Bacteria</taxon>
        <taxon>Bacillati</taxon>
        <taxon>Actinomycetota</taxon>
        <taxon>Actinomycetes</taxon>
        <taxon>Geodermatophilales</taxon>
        <taxon>Geodermatophilaceae</taxon>
        <taxon>Geodermatophilus</taxon>
    </lineage>
</organism>
<dbReference type="SMART" id="SM00331">
    <property type="entry name" value="PP2C_SIG"/>
    <property type="match status" value="1"/>
</dbReference>
<dbReference type="InterPro" id="IPR052016">
    <property type="entry name" value="Bact_Sigma-Reg"/>
</dbReference>
<evidence type="ECO:0000256" key="2">
    <source>
        <dbReference type="SAM" id="MobiDB-lite"/>
    </source>
</evidence>
<dbReference type="EMBL" id="JBFNXQ010000004">
    <property type="protein sequence ID" value="MEX5717153.1"/>
    <property type="molecule type" value="Genomic_DNA"/>
</dbReference>
<dbReference type="Pfam" id="PF07228">
    <property type="entry name" value="SpoIIE"/>
    <property type="match status" value="1"/>
</dbReference>
<dbReference type="PANTHER" id="PTHR43156:SF2">
    <property type="entry name" value="STAGE II SPORULATION PROTEIN E"/>
    <property type="match status" value="1"/>
</dbReference>
<accession>A0ABV3XAL3</accession>
<evidence type="ECO:0000259" key="3">
    <source>
        <dbReference type="SMART" id="SM00331"/>
    </source>
</evidence>
<dbReference type="InterPro" id="IPR001932">
    <property type="entry name" value="PPM-type_phosphatase-like_dom"/>
</dbReference>
<keyword evidence="5" id="KW-1185">Reference proteome</keyword>
<dbReference type="InterPro" id="IPR036457">
    <property type="entry name" value="PPM-type-like_dom_sf"/>
</dbReference>
<dbReference type="SUPFAM" id="SSF55781">
    <property type="entry name" value="GAF domain-like"/>
    <property type="match status" value="1"/>
</dbReference>
<protein>
    <submittedName>
        <fullName evidence="4">PP2C family protein-serine/threonine phosphatase</fullName>
        <ecNumber evidence="4">3.1.3.16</ecNumber>
    </submittedName>
</protein>
<evidence type="ECO:0000313" key="5">
    <source>
        <dbReference type="Proteomes" id="UP001560045"/>
    </source>
</evidence>
<sequence>MTTDERYRRMDAARLRAQLTVQDLWLRYLALGGTGDAFDLDGYLQGLVPLDTIEQDVLAQALNEALRDLYQSHLIPLSTPAAVDGWDDDRLRGLMARLLDDQSPARHQASVVTAAGSGDDRADGSVPVRPVAAGPRRQARALGGGDQQRPPDRSWLASLPAFGAASTPRSAGDALGSLLRASHLMAPDQLASVAAEHARRFGAQELVIYLVDYGQSTLHPLPGHGAPARDLLNVDGSAAGRAFRRVEVIDTAAADGLRRMWLPLLDGVERLGVVEIVATEDAAGLDDAARAFVSLLAELVVANDLYSDVFARTRRRRPLSLSAEIQWQLLPPLTFASDHVVIAGLLEPAYEIGGDTFDYAVNGSTADLMVLDAVGHGLPAAVLASVAIGAYRHARREVGDLPAITAAVNTAVAGQFPDSAFATAVLARLDVDTGLLRWVNAGHPAPLIVRGGALIPTPGCRPHPPLGLQEGPVQVCSAQLHAGDRVLLYTDGIVEARSPAGEFFGERRLADFIIRADAAGDSAPETLRRLIRHVLDHQADHLQDDASIVVVEWRTGDEQQLEP</sequence>